<dbReference type="GO" id="GO:0003924">
    <property type="term" value="F:GTPase activity"/>
    <property type="evidence" value="ECO:0007669"/>
    <property type="project" value="InterPro"/>
</dbReference>
<dbReference type="SMART" id="SM00175">
    <property type="entry name" value="RAB"/>
    <property type="match status" value="1"/>
</dbReference>
<keyword evidence="1" id="KW-0547">Nucleotide-binding</keyword>
<gene>
    <name evidence="4" type="ORF">B0T21DRAFT_345337</name>
</gene>
<organism evidence="4 5">
    <name type="scientific">Apiosordaria backusii</name>
    <dbReference type="NCBI Taxonomy" id="314023"/>
    <lineage>
        <taxon>Eukaryota</taxon>
        <taxon>Fungi</taxon>
        <taxon>Dikarya</taxon>
        <taxon>Ascomycota</taxon>
        <taxon>Pezizomycotina</taxon>
        <taxon>Sordariomycetes</taxon>
        <taxon>Sordariomycetidae</taxon>
        <taxon>Sordariales</taxon>
        <taxon>Lasiosphaeriaceae</taxon>
        <taxon>Apiosordaria</taxon>
    </lineage>
</organism>
<proteinExistence type="predicted"/>
<dbReference type="GO" id="GO:0005525">
    <property type="term" value="F:GTP binding"/>
    <property type="evidence" value="ECO:0007669"/>
    <property type="project" value="UniProtKB-KW"/>
</dbReference>
<dbReference type="Proteomes" id="UP001172159">
    <property type="component" value="Unassembled WGS sequence"/>
</dbReference>
<dbReference type="PANTHER" id="PTHR24070">
    <property type="entry name" value="RAS, DI-RAS, AND RHEB FAMILY MEMBERS OF SMALL GTPASE SUPERFAMILY"/>
    <property type="match status" value="1"/>
</dbReference>
<dbReference type="AlphaFoldDB" id="A0AA40ETL2"/>
<evidence type="ECO:0000313" key="5">
    <source>
        <dbReference type="Proteomes" id="UP001172159"/>
    </source>
</evidence>
<dbReference type="Pfam" id="PF00071">
    <property type="entry name" value="Ras"/>
    <property type="match status" value="1"/>
</dbReference>
<dbReference type="PROSITE" id="PS51421">
    <property type="entry name" value="RAS"/>
    <property type="match status" value="1"/>
</dbReference>
<dbReference type="Gene3D" id="3.40.50.300">
    <property type="entry name" value="P-loop containing nucleotide triphosphate hydrolases"/>
    <property type="match status" value="1"/>
</dbReference>
<protein>
    <submittedName>
        <fullName evidence="4">P-loop containing nucleoside triphosphate hydrolase protein</fullName>
    </submittedName>
</protein>
<dbReference type="InterPro" id="IPR020849">
    <property type="entry name" value="Small_GTPase_Ras-type"/>
</dbReference>
<sequence>MVASFVWTPEEAKYLKAVLRWQDAPSSDDDNNTKPRPPRRKPPPPPPENEQFAHHRKQPQQQSQEKDEPPAGEFRVLILGAKSTGKSSLLTRFSQNTFPPSPSPPTTTGAGTGESHPTICRHPIHLNSSDRRRGKYLIDALEFPSNHLSSNPLLEQALAITEAAVVVYDITSPDSFQLAKGLVQFISEHFNPLTPSPNHNHNNNNRRSIYPVILAANKSDSTERRVTMEEGHQAVERLPGVKFMEVSAKTGRGVKEVFEGVGGRC</sequence>
<dbReference type="SMART" id="SM00173">
    <property type="entry name" value="RAS"/>
    <property type="match status" value="1"/>
</dbReference>
<evidence type="ECO:0000313" key="4">
    <source>
        <dbReference type="EMBL" id="KAK0745249.1"/>
    </source>
</evidence>
<feature type="region of interest" description="Disordered" evidence="3">
    <location>
        <begin position="19"/>
        <end position="71"/>
    </location>
</feature>
<feature type="region of interest" description="Disordered" evidence="3">
    <location>
        <begin position="92"/>
        <end position="125"/>
    </location>
</feature>
<feature type="compositionally biased region" description="Low complexity" evidence="3">
    <location>
        <begin position="106"/>
        <end position="115"/>
    </location>
</feature>
<dbReference type="EMBL" id="JAUKTV010000002">
    <property type="protein sequence ID" value="KAK0745249.1"/>
    <property type="molecule type" value="Genomic_DNA"/>
</dbReference>
<evidence type="ECO:0000256" key="3">
    <source>
        <dbReference type="SAM" id="MobiDB-lite"/>
    </source>
</evidence>
<evidence type="ECO:0000256" key="2">
    <source>
        <dbReference type="ARBA" id="ARBA00023134"/>
    </source>
</evidence>
<accession>A0AA40ETL2</accession>
<dbReference type="InterPro" id="IPR001806">
    <property type="entry name" value="Small_GTPase"/>
</dbReference>
<comment type="caution">
    <text evidence="4">The sequence shown here is derived from an EMBL/GenBank/DDBJ whole genome shotgun (WGS) entry which is preliminary data.</text>
</comment>
<dbReference type="GO" id="GO:0007165">
    <property type="term" value="P:signal transduction"/>
    <property type="evidence" value="ECO:0007669"/>
    <property type="project" value="InterPro"/>
</dbReference>
<dbReference type="SUPFAM" id="SSF52540">
    <property type="entry name" value="P-loop containing nucleoside triphosphate hydrolases"/>
    <property type="match status" value="1"/>
</dbReference>
<keyword evidence="2" id="KW-0342">GTP-binding</keyword>
<dbReference type="PROSITE" id="PS51419">
    <property type="entry name" value="RAB"/>
    <property type="match status" value="1"/>
</dbReference>
<dbReference type="InterPro" id="IPR027417">
    <property type="entry name" value="P-loop_NTPase"/>
</dbReference>
<keyword evidence="5" id="KW-1185">Reference proteome</keyword>
<evidence type="ECO:0000256" key="1">
    <source>
        <dbReference type="ARBA" id="ARBA00022741"/>
    </source>
</evidence>
<reference evidence="4" key="1">
    <citation type="submission" date="2023-06" db="EMBL/GenBank/DDBJ databases">
        <title>Genome-scale phylogeny and comparative genomics of the fungal order Sordariales.</title>
        <authorList>
            <consortium name="Lawrence Berkeley National Laboratory"/>
            <person name="Hensen N."/>
            <person name="Bonometti L."/>
            <person name="Westerberg I."/>
            <person name="Brannstrom I.O."/>
            <person name="Guillou S."/>
            <person name="Cros-Aarteil S."/>
            <person name="Calhoun S."/>
            <person name="Haridas S."/>
            <person name="Kuo A."/>
            <person name="Mondo S."/>
            <person name="Pangilinan J."/>
            <person name="Riley R."/>
            <person name="Labutti K."/>
            <person name="Andreopoulos B."/>
            <person name="Lipzen A."/>
            <person name="Chen C."/>
            <person name="Yanf M."/>
            <person name="Daum C."/>
            <person name="Ng V."/>
            <person name="Clum A."/>
            <person name="Steindorff A."/>
            <person name="Ohm R."/>
            <person name="Martin F."/>
            <person name="Silar P."/>
            <person name="Natvig D."/>
            <person name="Lalanne C."/>
            <person name="Gautier V."/>
            <person name="Ament-Velasquez S.L."/>
            <person name="Kruys A."/>
            <person name="Hutchinson M.I."/>
            <person name="Powell A.J."/>
            <person name="Barry K."/>
            <person name="Miller A.N."/>
            <person name="Grigoriev I.V."/>
            <person name="Debuchy R."/>
            <person name="Gladieux P."/>
            <person name="Thoren M.H."/>
            <person name="Johannesson H."/>
        </authorList>
    </citation>
    <scope>NUCLEOTIDE SEQUENCE</scope>
    <source>
        <strain evidence="4">CBS 540.89</strain>
    </source>
</reference>
<name>A0AA40ETL2_9PEZI</name>
<dbReference type="SMART" id="SM00174">
    <property type="entry name" value="RHO"/>
    <property type="match status" value="1"/>
</dbReference>
<dbReference type="PRINTS" id="PR00449">
    <property type="entry name" value="RASTRNSFRMNG"/>
</dbReference>
<keyword evidence="4" id="KW-0378">Hydrolase</keyword>
<dbReference type="GO" id="GO:0016020">
    <property type="term" value="C:membrane"/>
    <property type="evidence" value="ECO:0007669"/>
    <property type="project" value="InterPro"/>
</dbReference>